<reference evidence="3" key="1">
    <citation type="journal article" date="2008" name="Insect Biochem. Mol. Biol.">
        <title>The genome of a lepidopteran model insect, the silkworm Bombyx mori.</title>
        <authorList>
            <consortium name="International Silkworm Genome Consortium"/>
        </authorList>
    </citation>
    <scope>NUCLEOTIDE SEQUENCE [LARGE SCALE GENOMIC DNA]</scope>
    <source>
        <strain evidence="3">p50T</strain>
    </source>
</reference>
<protein>
    <submittedName>
        <fullName evidence="2">Uncharacterized protein</fullName>
    </submittedName>
</protein>
<keyword evidence="3" id="KW-1185">Reference proteome</keyword>
<reference evidence="2" key="2">
    <citation type="submission" date="2022-06" db="UniProtKB">
        <authorList>
            <consortium name="EnsemblMetazoa"/>
        </authorList>
    </citation>
    <scope>IDENTIFICATION</scope>
    <source>
        <strain evidence="2">p50T (Dazao)</strain>
    </source>
</reference>
<accession>A0A8R2M9A5</accession>
<dbReference type="KEGG" id="bmor:101736046"/>
<dbReference type="RefSeq" id="XP_037875669.1">
    <property type="nucleotide sequence ID" value="XM_038019741.2"/>
</dbReference>
<proteinExistence type="predicted"/>
<evidence type="ECO:0000313" key="2">
    <source>
        <dbReference type="EnsemblMetazoa" id="XP_037875669.1"/>
    </source>
</evidence>
<organism evidence="2 3">
    <name type="scientific">Bombyx mori</name>
    <name type="common">Silk moth</name>
    <dbReference type="NCBI Taxonomy" id="7091"/>
    <lineage>
        <taxon>Eukaryota</taxon>
        <taxon>Metazoa</taxon>
        <taxon>Ecdysozoa</taxon>
        <taxon>Arthropoda</taxon>
        <taxon>Hexapoda</taxon>
        <taxon>Insecta</taxon>
        <taxon>Pterygota</taxon>
        <taxon>Neoptera</taxon>
        <taxon>Endopterygota</taxon>
        <taxon>Lepidoptera</taxon>
        <taxon>Glossata</taxon>
        <taxon>Ditrysia</taxon>
        <taxon>Bombycoidea</taxon>
        <taxon>Bombycidae</taxon>
        <taxon>Bombycinae</taxon>
        <taxon>Bombyx</taxon>
    </lineage>
</organism>
<dbReference type="GeneID" id="101736046"/>
<name>A0A8R2M9A5_BOMMO</name>
<evidence type="ECO:0000256" key="1">
    <source>
        <dbReference type="SAM" id="MobiDB-lite"/>
    </source>
</evidence>
<dbReference type="EnsemblMetazoa" id="XM_038019741.1">
    <property type="protein sequence ID" value="XP_037875669.1"/>
    <property type="gene ID" value="LOC101736046"/>
</dbReference>
<evidence type="ECO:0000313" key="3">
    <source>
        <dbReference type="Proteomes" id="UP000005204"/>
    </source>
</evidence>
<sequence>MEANNYISKLKANGNAKDYLDLASAHKEYKKITLSLPPKDRDLFSLNVLCILCRNLEKVQTWRDRIDDKLLLTLSIDCIRETRGMNRQDRLKTLASIYYIHKHVIKQNTNAPPELVLKISYMAFEHDTANLLTEHHKTYWNILADRLNYLEKLKTKVSITKLMNKLTEDILKLMEIYDTVQFCVNVLSYLVKKLHSLYNQNDFVELNKLYLNLFEGMSKKSDLNAFNRLPEKELLDVYFKLNDCFYVIAENASKNDFRDAKLEIIVRCIISLVGQDRTLFNLIQTFYMNSFCCILTENIDEVYAERILESILRSFEATERLGYNNALNVTYPFLNQLLRLFIEKHESVNVNTQEKALKLILYLMGKLGHTKQFLKCENCKSATGWHDALKLSFQVKNILSASLSRQLDVRTILPIIYQIIKEQYAVLNRLIQLKCVNGMKFFRKLQTDVHNLAINLNKESYNEQSVKLFSVYLKYEIAYYSNEADSKNISRALYNKSICEMDSKMYDEALTDAYLSLIFNLSDKQTDKHMNLVMDIKAKAAKAIDDEALQLRSVLEACKVAVEKELYGNIRTFFVGVKFSEILQHEFSMYAKQWPSMVPVAGVWTSLWDLLQGRHPWTHAEQESVYKWALYDVMLQTPDHVRSLHCKHYRRVVNIVIDYMDRNGTKEVDENIVYVTLLFLKSEIDLCEASEVHGWRAGEANSDPDKVQYTRTLRQEHDATRPALRAVPLWGDLVPHLDRAGGGRAGAALRVAAALVQQLLLLDYPAHALQLARACCAAARSLGDREAFIRNAGVLLYHMETESEELNSLLSVGSSWCRGLDPELVLTFLCEAAIHYTRRGAAGAAARLLRVAQARALASAEKGPGAISDLAVGRLLEAQHLLCKGAGPSLMTALNAIQRHYLAAPHLGSGWCARKQYGLCLRWSAVRANVQALTAPPDPRRHHPAAVPHPATAAATMYAALAHTLTPEEAQVQIDNRLKNILGLQPTTELQPSHGREAVKAAHVPQDLETMLDCRTFKRTQTSPGVPCLSVPAFKMPEYFHHDPACDCFACSKPSTLVLACKTAGLEASVYFRSKEYDIAENYFKGALDMIRIAEGKRPGVDCERFIAEDLSRKHLRQLRQVHVEVLVELCYLELARGRIAPADDCIVTIYETTRDHQCDPYTHSEVLNLVAAAATLRGAATPAPRTPRTLDEDFEMLKLSEEDVKTPVTKRLPGNPKKIAVKDEDVMKVRKVIKLDLDSADEEPKRKPEFKIPTRVTSKPALEDVTPRPRRPRLVVQQPSVEVATPAVTPKREEFLTPATPEQFFTPMTSIKTYSKRNLRGDIVKNLEKEFSTPVGKENAKSKGARQLRRAVSPGKLPPDQPERPRRTRKPVLTDGK</sequence>
<feature type="region of interest" description="Disordered" evidence="1">
    <location>
        <begin position="1334"/>
        <end position="1378"/>
    </location>
</feature>
<dbReference type="Proteomes" id="UP000005204">
    <property type="component" value="Unassembled WGS sequence"/>
</dbReference>